<dbReference type="Proteomes" id="UP000281514">
    <property type="component" value="Unassembled WGS sequence"/>
</dbReference>
<evidence type="ECO:0000313" key="3">
    <source>
        <dbReference type="EMBL" id="RMU41884.1"/>
    </source>
</evidence>
<dbReference type="InterPro" id="IPR040826">
    <property type="entry name" value="HEPN_LA2681"/>
</dbReference>
<dbReference type="RefSeq" id="WP_005614079.1">
    <property type="nucleotide sequence ID" value="NZ_BMNO01000122.1"/>
</dbReference>
<evidence type="ECO:0000256" key="1">
    <source>
        <dbReference type="PROSITE-ProRule" id="PRU00339"/>
    </source>
</evidence>
<dbReference type="InterPro" id="IPR019734">
    <property type="entry name" value="TPR_rpt"/>
</dbReference>
<comment type="caution">
    <text evidence="3">The sequence shown here is derived from an EMBL/GenBank/DDBJ whole genome shotgun (WGS) entry which is preliminary data.</text>
</comment>
<name>A0A3M5U8K7_9PSED</name>
<organism evidence="3 4">
    <name type="scientific">Pseudomonas avellanae</name>
    <dbReference type="NCBI Taxonomy" id="46257"/>
    <lineage>
        <taxon>Bacteria</taxon>
        <taxon>Pseudomonadati</taxon>
        <taxon>Pseudomonadota</taxon>
        <taxon>Gammaproteobacteria</taxon>
        <taxon>Pseudomonadales</taxon>
        <taxon>Pseudomonadaceae</taxon>
        <taxon>Pseudomonas</taxon>
    </lineage>
</organism>
<reference evidence="3 4" key="1">
    <citation type="submission" date="2018-08" db="EMBL/GenBank/DDBJ databases">
        <title>Recombination of ecologically and evolutionarily significant loci maintains genetic cohesion in the Pseudomonas syringae species complex.</title>
        <authorList>
            <person name="Dillon M."/>
            <person name="Thakur S."/>
            <person name="Almeida R.N.D."/>
            <person name="Weir B.S."/>
            <person name="Guttman D.S."/>
        </authorList>
    </citation>
    <scope>NUCLEOTIDE SEQUENCE [LARGE SCALE GENOMIC DNA]</scope>
    <source>
        <strain evidence="3 4">ICMP 9749</strain>
    </source>
</reference>
<dbReference type="Gene3D" id="1.25.40.10">
    <property type="entry name" value="Tetratricopeptide repeat domain"/>
    <property type="match status" value="1"/>
</dbReference>
<accession>A0A3M5U8K7</accession>
<feature type="repeat" description="TPR" evidence="1">
    <location>
        <begin position="134"/>
        <end position="167"/>
    </location>
</feature>
<dbReference type="InterPro" id="IPR011990">
    <property type="entry name" value="TPR-like_helical_dom_sf"/>
</dbReference>
<dbReference type="SUPFAM" id="SSF48452">
    <property type="entry name" value="TPR-like"/>
    <property type="match status" value="1"/>
</dbReference>
<evidence type="ECO:0000313" key="4">
    <source>
        <dbReference type="Proteomes" id="UP000281514"/>
    </source>
</evidence>
<dbReference type="PROSITE" id="PS50005">
    <property type="entry name" value="TPR"/>
    <property type="match status" value="1"/>
</dbReference>
<protein>
    <recommendedName>
        <fullName evidence="2">LA2681-like HEPN domain-containing protein</fullName>
    </recommendedName>
</protein>
<keyword evidence="1" id="KW-0802">TPR repeat</keyword>
<sequence>MLNVFSKLSSHLNALVDADPTLAVQEAREIALDGPSRFNLMSLRAATLVNAGASLGRQDAIDEGLELYRELHDLYPTADITYNLANGLVEAANCGGNDSEWLDHQEQTRAYRAEARRCYWKVVQDVDADVELRTQAWTNIANLLAKTYRLSEAHDARLSALKVDPTNGVAAFCAALGLMWLFQRGGCSELTRMEAVMLAQQALRNKERIVQYAGVSVAAKVEALASELSDPPSRSHHTNPFIRWVEEERLTLAPAVELVDPSLGKLDWLTLPGILEREPEVGSRPPPLFAMFNMLKSDFVLARDLAWRASDESVWPKTGQFADTLDDAMYGPDISALILAHRTALDLLDKIAVTANYYFELGLAPNKVSFGRLWRDSADKKTGTPLTKKVEALIRAGVYAMYGLAELAEDYDGIDGVLRSQKDLRNSGTHRFVVLHDLGDPSQVRQAPEIEHLNRSDFIDEALRALRVARSAIQMLALAISQHEEILRKQTDGLIGTMIVPDHHWIRGEDEEF</sequence>
<feature type="domain" description="LA2681-like HEPN" evidence="2">
    <location>
        <begin position="283"/>
        <end position="481"/>
    </location>
</feature>
<dbReference type="AlphaFoldDB" id="A0A3M5U8K7"/>
<dbReference type="EMBL" id="RBTX01000009">
    <property type="protein sequence ID" value="RMU41884.1"/>
    <property type="molecule type" value="Genomic_DNA"/>
</dbReference>
<dbReference type="Pfam" id="PF18733">
    <property type="entry name" value="HEPN_LA2681"/>
    <property type="match status" value="1"/>
</dbReference>
<evidence type="ECO:0000259" key="2">
    <source>
        <dbReference type="Pfam" id="PF18733"/>
    </source>
</evidence>
<gene>
    <name evidence="3" type="ORF">ALP32_01641</name>
</gene>
<proteinExistence type="predicted"/>